<evidence type="ECO:0000313" key="4">
    <source>
        <dbReference type="Proteomes" id="UP000238430"/>
    </source>
</evidence>
<organism evidence="3 4">
    <name type="scientific">Mesoflavibacter zeaxanthinifaciens subsp. sabulilitoris</name>
    <dbReference type="NCBI Taxonomy" id="1520893"/>
    <lineage>
        <taxon>Bacteria</taxon>
        <taxon>Pseudomonadati</taxon>
        <taxon>Bacteroidota</taxon>
        <taxon>Flavobacteriia</taxon>
        <taxon>Flavobacteriales</taxon>
        <taxon>Flavobacteriaceae</taxon>
        <taxon>Mesoflavibacter</taxon>
    </lineage>
</organism>
<reference evidence="3 4" key="1">
    <citation type="submission" date="2018-03" db="EMBL/GenBank/DDBJ databases">
        <title>Mesoflavibacter sp. HG37 and Mesoflavibacter sp. HG96 sp.nov., two marine bacteria isolated from seawater of Western Pacific Ocean.</title>
        <authorList>
            <person name="Cheng H."/>
            <person name="Wu Y.-H."/>
            <person name="Guo L.-L."/>
            <person name="Xu X.-W."/>
        </authorList>
    </citation>
    <scope>NUCLEOTIDE SEQUENCE [LARGE SCALE GENOMIC DNA]</scope>
    <source>
        <strain evidence="3 4">KCTC 42117</strain>
    </source>
</reference>
<dbReference type="Proteomes" id="UP000238430">
    <property type="component" value="Unassembled WGS sequence"/>
</dbReference>
<dbReference type="EMBL" id="PXOT01000015">
    <property type="protein sequence ID" value="PSG93431.1"/>
    <property type="molecule type" value="Genomic_DNA"/>
</dbReference>
<evidence type="ECO:0000259" key="2">
    <source>
        <dbReference type="SMART" id="SM01235"/>
    </source>
</evidence>
<dbReference type="InterPro" id="IPR036909">
    <property type="entry name" value="Cyt_c-like_dom_sf"/>
</dbReference>
<accession>A0A2T1NKJ6</accession>
<dbReference type="RefSeq" id="WP_106676864.1">
    <property type="nucleotide sequence ID" value="NZ_JACHWV010000001.1"/>
</dbReference>
<dbReference type="SMART" id="SM01235">
    <property type="entry name" value="Haem_bd"/>
    <property type="match status" value="1"/>
</dbReference>
<evidence type="ECO:0000313" key="3">
    <source>
        <dbReference type="EMBL" id="PSG93431.1"/>
    </source>
</evidence>
<dbReference type="InterPro" id="IPR025992">
    <property type="entry name" value="Haem-bd"/>
</dbReference>
<dbReference type="AlphaFoldDB" id="A0A2T1NKJ6"/>
<feature type="chain" id="PRO_5015635903" evidence="1">
    <location>
        <begin position="19"/>
        <end position="158"/>
    </location>
</feature>
<gene>
    <name evidence="3" type="ORF">C7H61_02650</name>
</gene>
<keyword evidence="1" id="KW-0732">Signal</keyword>
<dbReference type="Gene3D" id="1.10.760.10">
    <property type="entry name" value="Cytochrome c-like domain"/>
    <property type="match status" value="1"/>
</dbReference>
<sequence length="158" mass="18399">MKIVKKILIALLVVFVIAQFFSPDKNTGDTKDLTAFLEETKPNEEVKAILKNTCFDCHSSNTVYPWYSKITPVNYWMAEHVEDGKKHLNFSKWSEYSVKRKDHKFEELIEEVEEKEMPLPSYTWSHTEADLSPEQIEAVVAWAKKVRMGYALQSIPQK</sequence>
<name>A0A2T1NKJ6_9FLAO</name>
<dbReference type="GO" id="GO:0020037">
    <property type="term" value="F:heme binding"/>
    <property type="evidence" value="ECO:0007669"/>
    <property type="project" value="InterPro"/>
</dbReference>
<evidence type="ECO:0000256" key="1">
    <source>
        <dbReference type="SAM" id="SignalP"/>
    </source>
</evidence>
<comment type="caution">
    <text evidence="3">The sequence shown here is derived from an EMBL/GenBank/DDBJ whole genome shotgun (WGS) entry which is preliminary data.</text>
</comment>
<keyword evidence="4" id="KW-1185">Reference proteome</keyword>
<protein>
    <submittedName>
        <fullName evidence="3">Cytochrome C</fullName>
    </submittedName>
</protein>
<dbReference type="GO" id="GO:0009055">
    <property type="term" value="F:electron transfer activity"/>
    <property type="evidence" value="ECO:0007669"/>
    <property type="project" value="InterPro"/>
</dbReference>
<feature type="signal peptide" evidence="1">
    <location>
        <begin position="1"/>
        <end position="18"/>
    </location>
</feature>
<dbReference type="Pfam" id="PF14376">
    <property type="entry name" value="Haem_bd"/>
    <property type="match status" value="1"/>
</dbReference>
<dbReference type="OrthoDB" id="196738at2"/>
<feature type="domain" description="Haem-binding" evidence="2">
    <location>
        <begin position="12"/>
        <end position="147"/>
    </location>
</feature>
<proteinExistence type="predicted"/>